<dbReference type="NCBIfam" id="TIGR01981">
    <property type="entry name" value="sufD"/>
    <property type="match status" value="1"/>
</dbReference>
<comment type="caution">
    <text evidence="4">The sequence shown here is derived from an EMBL/GenBank/DDBJ whole genome shotgun (WGS) entry which is preliminary data.</text>
</comment>
<feature type="domain" description="SUF system FeS cluster assembly SufBD N-terminal" evidence="3">
    <location>
        <begin position="61"/>
        <end position="127"/>
    </location>
</feature>
<dbReference type="InterPro" id="IPR045595">
    <property type="entry name" value="SufBD_N"/>
</dbReference>
<comment type="similarity">
    <text evidence="1">Belongs to the iron-sulfur cluster assembly SufBD family.</text>
</comment>
<dbReference type="Proteomes" id="UP000624703">
    <property type="component" value="Unassembled WGS sequence"/>
</dbReference>
<dbReference type="SUPFAM" id="SSF101960">
    <property type="entry name" value="Stabilizer of iron transporter SufD"/>
    <property type="match status" value="1"/>
</dbReference>
<sequence length="391" mass="43246">MTTSTLPQWFAAAQQEAWETYQSLPTPNRKHETWRFSNLKQLDFDGIQFAATEKLDLEVPADLPAGVICLPLLEALEKHSDLVEKYFMQNAAELGSAKYAALHRAKLTNGLFVYVPANVQVEKPIKVTHTVAGKNTAICPHTLIVTETGAKVSVVDKFVSADEEAGICIAVNDLIAGDNSELNYVAIQDLNEQSRMIQINDTTVSRDARAKAFTLNIGAAWARNEAYSRMIGEGAHSDMLSVGIPYGTQQYDQRTYQHHAVPHTYSDLLYKNTLYANSKSVFSGLILVDAGAHYTDAYQTCRNLMMEDTTEANSMPGLEINADQVKCSHGSTASPINDDEISYLLARGIRPRDARRLIAKGFSAEAYERLKDAELIDIVHDAIEAKFARIV</sequence>
<dbReference type="AlphaFoldDB" id="A0A8J7SLK3"/>
<dbReference type="InterPro" id="IPR055346">
    <property type="entry name" value="Fe-S_cluster_assembly_SufBD"/>
</dbReference>
<dbReference type="EMBL" id="JAENIM010000045">
    <property type="protein sequence ID" value="MBK1792416.1"/>
    <property type="molecule type" value="Genomic_DNA"/>
</dbReference>
<dbReference type="InterPro" id="IPR000825">
    <property type="entry name" value="SUF_FeS_clus_asmbl_SufBD_core"/>
</dbReference>
<evidence type="ECO:0000259" key="2">
    <source>
        <dbReference type="Pfam" id="PF01458"/>
    </source>
</evidence>
<dbReference type="Pfam" id="PF01458">
    <property type="entry name" value="SUFBD_core"/>
    <property type="match status" value="1"/>
</dbReference>
<dbReference type="PANTHER" id="PTHR43575:SF1">
    <property type="entry name" value="PROTEIN ABCI7, CHLOROPLASTIC"/>
    <property type="match status" value="1"/>
</dbReference>
<keyword evidence="5" id="KW-1185">Reference proteome</keyword>
<feature type="domain" description="SUF system FeS cluster assembly SufBD core" evidence="2">
    <location>
        <begin position="131"/>
        <end position="362"/>
    </location>
</feature>
<dbReference type="GO" id="GO:0016226">
    <property type="term" value="P:iron-sulfur cluster assembly"/>
    <property type="evidence" value="ECO:0007669"/>
    <property type="project" value="InterPro"/>
</dbReference>
<evidence type="ECO:0000313" key="5">
    <source>
        <dbReference type="Proteomes" id="UP000624703"/>
    </source>
</evidence>
<reference evidence="4" key="1">
    <citation type="submission" date="2021-01" db="EMBL/GenBank/DDBJ databases">
        <title>Modified the classification status of verrucomicrobia.</title>
        <authorList>
            <person name="Feng X."/>
        </authorList>
    </citation>
    <scope>NUCLEOTIDE SEQUENCE</scope>
    <source>
        <strain evidence="4">_KCTC 22039</strain>
    </source>
</reference>
<dbReference type="PANTHER" id="PTHR43575">
    <property type="entry name" value="PROTEIN ABCI7, CHLOROPLASTIC"/>
    <property type="match status" value="1"/>
</dbReference>
<dbReference type="RefSeq" id="WP_200312428.1">
    <property type="nucleotide sequence ID" value="NZ_JAENIM010000045.1"/>
</dbReference>
<organism evidence="4 5">
    <name type="scientific">Persicirhabdus sediminis</name>
    <dbReference type="NCBI Taxonomy" id="454144"/>
    <lineage>
        <taxon>Bacteria</taxon>
        <taxon>Pseudomonadati</taxon>
        <taxon>Verrucomicrobiota</taxon>
        <taxon>Verrucomicrobiia</taxon>
        <taxon>Verrucomicrobiales</taxon>
        <taxon>Verrucomicrobiaceae</taxon>
        <taxon>Persicirhabdus</taxon>
    </lineage>
</organism>
<proteinExistence type="inferred from homology"/>
<dbReference type="Pfam" id="PF19295">
    <property type="entry name" value="SufBD_N"/>
    <property type="match status" value="1"/>
</dbReference>
<dbReference type="InterPro" id="IPR011542">
    <property type="entry name" value="SUF_FeS_clus_asmbl_SufD"/>
</dbReference>
<name>A0A8J7SLK3_9BACT</name>
<accession>A0A8J7SLK3</accession>
<dbReference type="InterPro" id="IPR037284">
    <property type="entry name" value="SUF_FeS_clus_asmbl_SufBD_sf"/>
</dbReference>
<evidence type="ECO:0000313" key="4">
    <source>
        <dbReference type="EMBL" id="MBK1792416.1"/>
    </source>
</evidence>
<protein>
    <submittedName>
        <fullName evidence="4">Fe-S cluster assembly protein SufD</fullName>
    </submittedName>
</protein>
<evidence type="ECO:0000256" key="1">
    <source>
        <dbReference type="ARBA" id="ARBA00043967"/>
    </source>
</evidence>
<gene>
    <name evidence="4" type="primary">sufD</name>
    <name evidence="4" type="ORF">JIN82_14730</name>
</gene>
<evidence type="ECO:0000259" key="3">
    <source>
        <dbReference type="Pfam" id="PF19295"/>
    </source>
</evidence>